<reference evidence="1" key="1">
    <citation type="submission" date="2023-10" db="EMBL/GenBank/DDBJ databases">
        <authorList>
            <person name="Chen Y."/>
            <person name="Shah S."/>
            <person name="Dougan E. K."/>
            <person name="Thang M."/>
            <person name="Chan C."/>
        </authorList>
    </citation>
    <scope>NUCLEOTIDE SEQUENCE [LARGE SCALE GENOMIC DNA]</scope>
</reference>
<feature type="non-terminal residue" evidence="1">
    <location>
        <position position="474"/>
    </location>
</feature>
<sequence length="474" mass="49893">MAAALGAGGKTWAAASARTLARRRRREVRQELGASRAAALASRGKALATARLLQLPRDELLEIEDAVHFGSRARHAPPPEAAGGAPQLPDGLLLQAQAFECVVAGHSALLRAEAPAFAPSCVGEVAARARESALLAALDVTQVASEKGIDEVKKTVDQALGNIVFFEALCTQKGETFEEQVLDVTGDDVGVDQVLGDNAFIEPLFTQEGETLEEQSMDVISNDADVDQVLGENAFIEPLFTLKGETSEEQVLDVIRVKVGVDQVLRENALFEPLRTQKGEEFEEQGLDVISNDVGVDQVLGESAFIEALCAQKGETVLDVISNDAGMDQGLGEYASIEPLCAQKGESVLDVISDDVGVDQVLGEDAFIEPLFTLKGETFEEQALAPPTAAAAPVSVQGAALRGEDALETDQLAPKQQRLRGHSGSECGFVSFLGDCSAAVVARAAQGPKSGVESLLDWAEARALGVHLGSASCP</sequence>
<keyword evidence="2" id="KW-1185">Reference proteome</keyword>
<evidence type="ECO:0000313" key="1">
    <source>
        <dbReference type="EMBL" id="CAK0818960.1"/>
    </source>
</evidence>
<proteinExistence type="predicted"/>
<gene>
    <name evidence="1" type="ORF">PCOR1329_LOCUS21070</name>
</gene>
<evidence type="ECO:0000313" key="2">
    <source>
        <dbReference type="Proteomes" id="UP001189429"/>
    </source>
</evidence>
<comment type="caution">
    <text evidence="1">The sequence shown here is derived from an EMBL/GenBank/DDBJ whole genome shotgun (WGS) entry which is preliminary data.</text>
</comment>
<dbReference type="Proteomes" id="UP001189429">
    <property type="component" value="Unassembled WGS sequence"/>
</dbReference>
<accession>A0ABN9RMF2</accession>
<protein>
    <submittedName>
        <fullName evidence="1">Uncharacterized protein</fullName>
    </submittedName>
</protein>
<organism evidence="1 2">
    <name type="scientific">Prorocentrum cordatum</name>
    <dbReference type="NCBI Taxonomy" id="2364126"/>
    <lineage>
        <taxon>Eukaryota</taxon>
        <taxon>Sar</taxon>
        <taxon>Alveolata</taxon>
        <taxon>Dinophyceae</taxon>
        <taxon>Prorocentrales</taxon>
        <taxon>Prorocentraceae</taxon>
        <taxon>Prorocentrum</taxon>
    </lineage>
</organism>
<dbReference type="EMBL" id="CAUYUJ010006891">
    <property type="protein sequence ID" value="CAK0818960.1"/>
    <property type="molecule type" value="Genomic_DNA"/>
</dbReference>
<name>A0ABN9RMF2_9DINO</name>